<evidence type="ECO:0000313" key="1">
    <source>
        <dbReference type="EMBL" id="GAA0568682.1"/>
    </source>
</evidence>
<keyword evidence="2" id="KW-1185">Reference proteome</keyword>
<comment type="caution">
    <text evidence="1">The sequence shown here is derived from an EMBL/GenBank/DDBJ whole genome shotgun (WGS) entry which is preliminary data.</text>
</comment>
<proteinExistence type="predicted"/>
<dbReference type="EMBL" id="BAAAHD010000026">
    <property type="protein sequence ID" value="GAA0568682.1"/>
    <property type="molecule type" value="Genomic_DNA"/>
</dbReference>
<evidence type="ECO:0008006" key="3">
    <source>
        <dbReference type="Google" id="ProtNLM"/>
    </source>
</evidence>
<dbReference type="InterPro" id="IPR019660">
    <property type="entry name" value="Put_sensory_transdc_reg_YbjN"/>
</dbReference>
<organism evidence="1 2">
    <name type="scientific">Actinomadura livida</name>
    <dbReference type="NCBI Taxonomy" id="79909"/>
    <lineage>
        <taxon>Bacteria</taxon>
        <taxon>Bacillati</taxon>
        <taxon>Actinomycetota</taxon>
        <taxon>Actinomycetes</taxon>
        <taxon>Streptosporangiales</taxon>
        <taxon>Thermomonosporaceae</taxon>
        <taxon>Actinomadura</taxon>
    </lineage>
</organism>
<gene>
    <name evidence="1" type="ORF">GCM10009546_34260</name>
</gene>
<protein>
    <recommendedName>
        <fullName evidence="3">YbjN domain-containing protein</fullName>
    </recommendedName>
</protein>
<reference evidence="2" key="1">
    <citation type="journal article" date="2019" name="Int. J. Syst. Evol. Microbiol.">
        <title>The Global Catalogue of Microorganisms (GCM) 10K type strain sequencing project: providing services to taxonomists for standard genome sequencing and annotation.</title>
        <authorList>
            <consortium name="The Broad Institute Genomics Platform"/>
            <consortium name="The Broad Institute Genome Sequencing Center for Infectious Disease"/>
            <person name="Wu L."/>
            <person name="Ma J."/>
        </authorList>
    </citation>
    <scope>NUCLEOTIDE SEQUENCE [LARGE SCALE GENOMIC DNA]</scope>
    <source>
        <strain evidence="2">JCM 10667</strain>
    </source>
</reference>
<evidence type="ECO:0000313" key="2">
    <source>
        <dbReference type="Proteomes" id="UP001501427"/>
    </source>
</evidence>
<dbReference type="Gene3D" id="3.30.1460.10">
    <property type="match status" value="1"/>
</dbReference>
<accession>A0ABP3PJI4</accession>
<name>A0ABP3PJI4_9ACTN</name>
<dbReference type="SUPFAM" id="SSF69635">
    <property type="entry name" value="Type III secretory system chaperone-like"/>
    <property type="match status" value="1"/>
</dbReference>
<dbReference type="Pfam" id="PF10722">
    <property type="entry name" value="YbjN"/>
    <property type="match status" value="1"/>
</dbReference>
<sequence length="192" mass="21698">MSEANRGVRGVVPPQETRLSPVETIKETLRAAELEFDEPREDAFFVKLPGQRKLATMTWLIVGEHSLHVEAFFCRRPDENHAEFYRFLLEKNGRMYGVAFALDEVGDVHLVGKVPLQSVTPDEVDRLLGCVLTYSDDNFDKALERGFKSSIQREWDWRVKRGESLANLQAFASFADPANRDPAEGQGDGTGR</sequence>
<dbReference type="Proteomes" id="UP001501427">
    <property type="component" value="Unassembled WGS sequence"/>
</dbReference>